<dbReference type="EMBL" id="MT631071">
    <property type="protein sequence ID" value="QNO45090.1"/>
    <property type="molecule type" value="Genomic_DNA"/>
</dbReference>
<protein>
    <submittedName>
        <fullName evidence="1">Uncharacterized protein</fullName>
    </submittedName>
</protein>
<reference evidence="1" key="1">
    <citation type="submission" date="2020-06" db="EMBL/GenBank/DDBJ databases">
        <title>Unique genomic features of the anaerobic methanotrophic archaea.</title>
        <authorList>
            <person name="Chadwick G.L."/>
            <person name="Skennerton C.T."/>
            <person name="Laso-Perez R."/>
            <person name="Leu A.O."/>
            <person name="Speth D.R."/>
            <person name="Yu H."/>
            <person name="Morgan-Lang C."/>
            <person name="Hatzenpichler R."/>
            <person name="Goudeau D."/>
            <person name="Malmstrom R."/>
            <person name="Brazelton W.J."/>
            <person name="Woyke T."/>
            <person name="Hallam S.J."/>
            <person name="Tyson G.W."/>
            <person name="Wegener G."/>
            <person name="Boetius A."/>
            <person name="Orphan V."/>
        </authorList>
    </citation>
    <scope>NUCLEOTIDE SEQUENCE</scope>
</reference>
<name>A0A7G9YAQ6_9EURY</name>
<proteinExistence type="predicted"/>
<evidence type="ECO:0000313" key="1">
    <source>
        <dbReference type="EMBL" id="QNO45090.1"/>
    </source>
</evidence>
<gene>
    <name evidence="1" type="ORF">KNJBMNFM_00001</name>
</gene>
<sequence>MVEIDACVSLIRAGYAVCDDCGVTILTSRQNRSGRRAPWIVRSQSLDIVRIIQPLKERVIGVVQHENPDCIVHIPCNLSHPEQLCQTCVVRRTRIECSRGCDDPVTVLYVPADCRYLIVCELPTASIPCARDYEQIGATDGDIVVCYILHVKRRIIDIDEIIAV</sequence>
<organism evidence="1">
    <name type="scientific">Candidatus Methanogaster sp. ANME-2c ERB4</name>
    <dbReference type="NCBI Taxonomy" id="2759911"/>
    <lineage>
        <taxon>Archaea</taxon>
        <taxon>Methanobacteriati</taxon>
        <taxon>Methanobacteriota</taxon>
        <taxon>Stenosarchaea group</taxon>
        <taxon>Methanomicrobia</taxon>
        <taxon>Methanosarcinales</taxon>
        <taxon>ANME-2 cluster</taxon>
        <taxon>Candidatus Methanogasteraceae</taxon>
        <taxon>Candidatus Methanogaster</taxon>
    </lineage>
</organism>
<accession>A0A7G9YAQ6</accession>
<dbReference type="AlphaFoldDB" id="A0A7G9YAQ6"/>